<dbReference type="InterPro" id="IPR036259">
    <property type="entry name" value="MFS_trans_sf"/>
</dbReference>
<keyword evidence="6 10" id="KW-1133">Transmembrane helix</keyword>
<evidence type="ECO:0000256" key="4">
    <source>
        <dbReference type="ARBA" id="ARBA00022475"/>
    </source>
</evidence>
<evidence type="ECO:0000256" key="6">
    <source>
        <dbReference type="ARBA" id="ARBA00022989"/>
    </source>
</evidence>
<dbReference type="PROSITE" id="PS50850">
    <property type="entry name" value="MFS"/>
    <property type="match status" value="1"/>
</dbReference>
<reference evidence="12" key="1">
    <citation type="journal article" date="2020" name="Stud. Mycol.">
        <title>101 Dothideomycetes genomes: a test case for predicting lifestyles and emergence of pathogens.</title>
        <authorList>
            <person name="Haridas S."/>
            <person name="Albert R."/>
            <person name="Binder M."/>
            <person name="Bloem J."/>
            <person name="Labutti K."/>
            <person name="Salamov A."/>
            <person name="Andreopoulos B."/>
            <person name="Baker S."/>
            <person name="Barry K."/>
            <person name="Bills G."/>
            <person name="Bluhm B."/>
            <person name="Cannon C."/>
            <person name="Castanera R."/>
            <person name="Culley D."/>
            <person name="Daum C."/>
            <person name="Ezra D."/>
            <person name="Gonzalez J."/>
            <person name="Henrissat B."/>
            <person name="Kuo A."/>
            <person name="Liang C."/>
            <person name="Lipzen A."/>
            <person name="Lutzoni F."/>
            <person name="Magnuson J."/>
            <person name="Mondo S."/>
            <person name="Nolan M."/>
            <person name="Ohm R."/>
            <person name="Pangilinan J."/>
            <person name="Park H.-J."/>
            <person name="Ramirez L."/>
            <person name="Alfaro M."/>
            <person name="Sun H."/>
            <person name="Tritt A."/>
            <person name="Yoshinaga Y."/>
            <person name="Zwiers L.-H."/>
            <person name="Turgeon B."/>
            <person name="Goodwin S."/>
            <person name="Spatafora J."/>
            <person name="Crous P."/>
            <person name="Grigoriev I."/>
        </authorList>
    </citation>
    <scope>NUCLEOTIDE SEQUENCE</scope>
    <source>
        <strain evidence="12">CBS 133067</strain>
    </source>
</reference>
<comment type="subcellular location">
    <subcellularLocation>
        <location evidence="1">Cell membrane</location>
        <topology evidence="1">Multi-pass membrane protein</topology>
    </subcellularLocation>
</comment>
<dbReference type="FunFam" id="1.20.1250.20:FF:000196">
    <property type="entry name" value="MFS toxin efflux pump (AflT)"/>
    <property type="match status" value="1"/>
</dbReference>
<keyword evidence="13" id="KW-1185">Reference proteome</keyword>
<dbReference type="FunFam" id="1.20.1720.10:FF:000012">
    <property type="entry name" value="MFS toxin efflux pump (AflT)"/>
    <property type="match status" value="1"/>
</dbReference>
<keyword evidence="4" id="KW-1003">Cell membrane</keyword>
<gene>
    <name evidence="12" type="ORF">NA57DRAFT_39513</name>
</gene>
<evidence type="ECO:0000256" key="7">
    <source>
        <dbReference type="ARBA" id="ARBA00023136"/>
    </source>
</evidence>
<feature type="transmembrane region" description="Helical" evidence="10">
    <location>
        <begin position="129"/>
        <end position="146"/>
    </location>
</feature>
<dbReference type="OrthoDB" id="10021397at2759"/>
<protein>
    <submittedName>
        <fullName evidence="12">MFS general substrate transporter</fullName>
    </submittedName>
</protein>
<feature type="compositionally biased region" description="Basic and acidic residues" evidence="9">
    <location>
        <begin position="1"/>
        <end position="10"/>
    </location>
</feature>
<keyword evidence="3" id="KW-0813">Transport</keyword>
<evidence type="ECO:0000256" key="9">
    <source>
        <dbReference type="SAM" id="MobiDB-lite"/>
    </source>
</evidence>
<dbReference type="EMBL" id="ML978126">
    <property type="protein sequence ID" value="KAF2098513.1"/>
    <property type="molecule type" value="Genomic_DNA"/>
</dbReference>
<proteinExistence type="inferred from homology"/>
<dbReference type="PANTHER" id="PTHR23501:SF199">
    <property type="entry name" value="MFS EFFLUX TRANSPORTER INPD-RELATED"/>
    <property type="match status" value="1"/>
</dbReference>
<evidence type="ECO:0000313" key="13">
    <source>
        <dbReference type="Proteomes" id="UP000799772"/>
    </source>
</evidence>
<feature type="transmembrane region" description="Helical" evidence="10">
    <location>
        <begin position="247"/>
        <end position="269"/>
    </location>
</feature>
<comment type="similarity">
    <text evidence="2">Belongs to the major facilitator superfamily. TCR/Tet family.</text>
</comment>
<dbReference type="SUPFAM" id="SSF103473">
    <property type="entry name" value="MFS general substrate transporter"/>
    <property type="match status" value="1"/>
</dbReference>
<feature type="transmembrane region" description="Helical" evidence="10">
    <location>
        <begin position="289"/>
        <end position="308"/>
    </location>
</feature>
<sequence>MGATDAKDSSLRPPSNGSLKDSTTTIARSGSPSLMDKETAVEKEAEVHHPAVPDPHSLKDEVQNAVEEAKEQDSGDNQEEDTYDYPKSWKLGLITIALCLSVFCMALDNTIIAVAIPKITDQFHALDDVGWYGSAYLLTTCAFQLMYGKLYTFYSIKWIYLVALFVFELGSFICGIAPTSEALIVGRAIAGLGSAGIFSGAILIVAHTVPLVQRPSYTGLIGAMYGIASVAGPLMGGAFTDRLTWRWCFYINLPFGLVTGIFIIFFFTAPKHEKAAKMSWREKLSQMDFLGTVMFMPGVICLLLALQWGGSKYPWGNARIIVLFVLFGLLMMAFIGIQIWKQEGATVPPRVFKNRNVWASALFGACLGAAFFILVFYLPIWFQAIKGVSAVKSGIMSLPMILGLVVVSLIAGGTVTLLGYYTPFMLASSVLMAIGAGLLSTFKPDTGHAKWIGYQFIFGAGVGCGMQQTLIAIQTALPLADVPVGTAVMMMAQTLGGALFISVGQNVFANQLIKNLATQIPNFPGITGIVQSTGATELNGAITKQFPQYLSRVLLAYNDAVAQTFYVSVAMSALSIFGAVMVEWKSVKGDKKASPAVAVA</sequence>
<keyword evidence="5 10" id="KW-0812">Transmembrane</keyword>
<name>A0A9P4IFS2_9PEZI</name>
<dbReference type="InterPro" id="IPR020846">
    <property type="entry name" value="MFS_dom"/>
</dbReference>
<evidence type="ECO:0000259" key="11">
    <source>
        <dbReference type="PROSITE" id="PS50850"/>
    </source>
</evidence>
<organism evidence="12 13">
    <name type="scientific">Rhizodiscina lignyota</name>
    <dbReference type="NCBI Taxonomy" id="1504668"/>
    <lineage>
        <taxon>Eukaryota</taxon>
        <taxon>Fungi</taxon>
        <taxon>Dikarya</taxon>
        <taxon>Ascomycota</taxon>
        <taxon>Pezizomycotina</taxon>
        <taxon>Dothideomycetes</taxon>
        <taxon>Pleosporomycetidae</taxon>
        <taxon>Aulographales</taxon>
        <taxon>Rhizodiscinaceae</taxon>
        <taxon>Rhizodiscina</taxon>
    </lineage>
</organism>
<feature type="transmembrane region" description="Helical" evidence="10">
    <location>
        <begin position="189"/>
        <end position="209"/>
    </location>
</feature>
<dbReference type="FunFam" id="1.20.1250.20:FF:000489">
    <property type="entry name" value="MFS general substrate transporter"/>
    <property type="match status" value="1"/>
</dbReference>
<feature type="transmembrane region" description="Helical" evidence="10">
    <location>
        <begin position="360"/>
        <end position="382"/>
    </location>
</feature>
<dbReference type="AlphaFoldDB" id="A0A9P4IFS2"/>
<feature type="transmembrane region" description="Helical" evidence="10">
    <location>
        <begin position="320"/>
        <end position="340"/>
    </location>
</feature>
<feature type="transmembrane region" description="Helical" evidence="10">
    <location>
        <begin position="451"/>
        <end position="473"/>
    </location>
</feature>
<dbReference type="InterPro" id="IPR011701">
    <property type="entry name" value="MFS"/>
</dbReference>
<evidence type="ECO:0000256" key="8">
    <source>
        <dbReference type="ARBA" id="ARBA00023180"/>
    </source>
</evidence>
<feature type="transmembrane region" description="Helical" evidence="10">
    <location>
        <begin position="215"/>
        <end position="235"/>
    </location>
</feature>
<keyword evidence="7 10" id="KW-0472">Membrane</keyword>
<dbReference type="GO" id="GO:0022857">
    <property type="term" value="F:transmembrane transporter activity"/>
    <property type="evidence" value="ECO:0007669"/>
    <property type="project" value="InterPro"/>
</dbReference>
<evidence type="ECO:0000256" key="5">
    <source>
        <dbReference type="ARBA" id="ARBA00022692"/>
    </source>
</evidence>
<dbReference type="Gene3D" id="1.20.1720.10">
    <property type="entry name" value="Multidrug resistance protein D"/>
    <property type="match status" value="1"/>
</dbReference>
<feature type="transmembrane region" description="Helical" evidence="10">
    <location>
        <begin position="418"/>
        <end position="439"/>
    </location>
</feature>
<evidence type="ECO:0000313" key="12">
    <source>
        <dbReference type="EMBL" id="KAF2098513.1"/>
    </source>
</evidence>
<dbReference type="PANTHER" id="PTHR23501">
    <property type="entry name" value="MAJOR FACILITATOR SUPERFAMILY"/>
    <property type="match status" value="1"/>
</dbReference>
<feature type="region of interest" description="Disordered" evidence="9">
    <location>
        <begin position="1"/>
        <end position="81"/>
    </location>
</feature>
<evidence type="ECO:0000256" key="2">
    <source>
        <dbReference type="ARBA" id="ARBA00007520"/>
    </source>
</evidence>
<dbReference type="Proteomes" id="UP000799772">
    <property type="component" value="Unassembled WGS sequence"/>
</dbReference>
<accession>A0A9P4IFS2</accession>
<feature type="transmembrane region" description="Helical" evidence="10">
    <location>
        <begin position="158"/>
        <end position="177"/>
    </location>
</feature>
<feature type="compositionally biased region" description="Basic and acidic residues" evidence="9">
    <location>
        <begin position="35"/>
        <end position="73"/>
    </location>
</feature>
<feature type="transmembrane region" description="Helical" evidence="10">
    <location>
        <begin position="91"/>
        <end position="117"/>
    </location>
</feature>
<dbReference type="Pfam" id="PF07690">
    <property type="entry name" value="MFS_1"/>
    <property type="match status" value="1"/>
</dbReference>
<dbReference type="GO" id="GO:0005886">
    <property type="term" value="C:plasma membrane"/>
    <property type="evidence" value="ECO:0007669"/>
    <property type="project" value="UniProtKB-SubCell"/>
</dbReference>
<evidence type="ECO:0000256" key="3">
    <source>
        <dbReference type="ARBA" id="ARBA00022448"/>
    </source>
</evidence>
<dbReference type="Gene3D" id="1.20.1250.20">
    <property type="entry name" value="MFS general substrate transporter like domains"/>
    <property type="match status" value="1"/>
</dbReference>
<feature type="transmembrane region" description="Helical" evidence="10">
    <location>
        <begin position="394"/>
        <end position="412"/>
    </location>
</feature>
<comment type="caution">
    <text evidence="12">The sequence shown here is derived from an EMBL/GenBank/DDBJ whole genome shotgun (WGS) entry which is preliminary data.</text>
</comment>
<evidence type="ECO:0000256" key="1">
    <source>
        <dbReference type="ARBA" id="ARBA00004651"/>
    </source>
</evidence>
<feature type="transmembrane region" description="Helical" evidence="10">
    <location>
        <begin position="560"/>
        <end position="582"/>
    </location>
</feature>
<feature type="compositionally biased region" description="Polar residues" evidence="9">
    <location>
        <begin position="12"/>
        <end position="32"/>
    </location>
</feature>
<feature type="domain" description="Major facilitator superfamily (MFS) profile" evidence="11">
    <location>
        <begin position="94"/>
        <end position="587"/>
    </location>
</feature>
<dbReference type="CDD" id="cd17502">
    <property type="entry name" value="MFS_Azr1_MDR_like"/>
    <property type="match status" value="1"/>
</dbReference>
<dbReference type="PRINTS" id="PR01036">
    <property type="entry name" value="TCRTETB"/>
</dbReference>
<keyword evidence="8" id="KW-0325">Glycoprotein</keyword>
<evidence type="ECO:0000256" key="10">
    <source>
        <dbReference type="SAM" id="Phobius"/>
    </source>
</evidence>